<organism evidence="2 3">
    <name type="scientific">Gossypium arboreum</name>
    <name type="common">Tree cotton</name>
    <name type="synonym">Gossypium nanking</name>
    <dbReference type="NCBI Taxonomy" id="29729"/>
    <lineage>
        <taxon>Eukaryota</taxon>
        <taxon>Viridiplantae</taxon>
        <taxon>Streptophyta</taxon>
        <taxon>Embryophyta</taxon>
        <taxon>Tracheophyta</taxon>
        <taxon>Spermatophyta</taxon>
        <taxon>Magnoliopsida</taxon>
        <taxon>eudicotyledons</taxon>
        <taxon>Gunneridae</taxon>
        <taxon>Pentapetalae</taxon>
        <taxon>rosids</taxon>
        <taxon>malvids</taxon>
        <taxon>Malvales</taxon>
        <taxon>Malvaceae</taxon>
        <taxon>Malvoideae</taxon>
        <taxon>Gossypium</taxon>
    </lineage>
</organism>
<feature type="domain" description="DUF4283" evidence="1">
    <location>
        <begin position="10"/>
        <end position="67"/>
    </location>
</feature>
<evidence type="ECO:0000313" key="2">
    <source>
        <dbReference type="EMBL" id="KAK5839785.1"/>
    </source>
</evidence>
<dbReference type="Pfam" id="PF14111">
    <property type="entry name" value="DUF4283"/>
    <property type="match status" value="1"/>
</dbReference>
<accession>A0ABR0QKG1</accession>
<proteinExistence type="predicted"/>
<keyword evidence="3" id="KW-1185">Reference proteome</keyword>
<dbReference type="PANTHER" id="PTHR31286">
    <property type="entry name" value="GLYCINE-RICH CELL WALL STRUCTURAL PROTEIN 1.8-LIKE"/>
    <property type="match status" value="1"/>
</dbReference>
<reference evidence="2 3" key="1">
    <citation type="submission" date="2023-03" db="EMBL/GenBank/DDBJ databases">
        <title>WGS of Gossypium arboreum.</title>
        <authorList>
            <person name="Yu D."/>
        </authorList>
    </citation>
    <scope>NUCLEOTIDE SEQUENCE [LARGE SCALE GENOMIC DNA]</scope>
    <source>
        <tissue evidence="2">Leaf</tissue>
    </source>
</reference>
<dbReference type="InterPro" id="IPR025558">
    <property type="entry name" value="DUF4283"/>
</dbReference>
<evidence type="ECO:0000313" key="3">
    <source>
        <dbReference type="Proteomes" id="UP001358586"/>
    </source>
</evidence>
<evidence type="ECO:0000259" key="1">
    <source>
        <dbReference type="Pfam" id="PF14111"/>
    </source>
</evidence>
<name>A0ABR0QKG1_GOSAR</name>
<dbReference type="EMBL" id="JARKNE010000003">
    <property type="protein sequence ID" value="KAK5839785.1"/>
    <property type="molecule type" value="Genomic_DNA"/>
</dbReference>
<dbReference type="PANTHER" id="PTHR31286:SF99">
    <property type="entry name" value="DUF4283 DOMAIN-CONTAINING PROTEIN"/>
    <property type="match status" value="1"/>
</dbReference>
<dbReference type="Proteomes" id="UP001358586">
    <property type="component" value="Chromosome 3"/>
</dbReference>
<gene>
    <name evidence="2" type="ORF">PVK06_008624</name>
</gene>
<comment type="caution">
    <text evidence="2">The sequence shown here is derived from an EMBL/GenBank/DDBJ whole genome shotgun (WGS) entry which is preliminary data.</text>
</comment>
<protein>
    <recommendedName>
        <fullName evidence="1">DUF4283 domain-containing protein</fullName>
    </recommendedName>
</protein>
<sequence length="128" mass="15303">MKGYKYLAFKLDQLWQPKRDMKLIDLGHDCFLVKLENKKDNDHIFYGGSWLIRGRFLTIRKLVPNFRTFKPSFDPAVLWIQFLELHIKDYATNILCKIDTKLGGNFWIDSVIMNNNRGKFIDYVLNWI</sequence>
<dbReference type="InterPro" id="IPR040256">
    <property type="entry name" value="At4g02000-like"/>
</dbReference>